<dbReference type="AlphaFoldDB" id="A0A3M7P0Q6"/>
<proteinExistence type="predicted"/>
<dbReference type="Proteomes" id="UP000276133">
    <property type="component" value="Unassembled WGS sequence"/>
</dbReference>
<gene>
    <name evidence="1" type="ORF">BpHYR1_009703</name>
</gene>
<evidence type="ECO:0000313" key="1">
    <source>
        <dbReference type="EMBL" id="RMZ92768.1"/>
    </source>
</evidence>
<protein>
    <submittedName>
        <fullName evidence="1">Uncharacterized protein</fullName>
    </submittedName>
</protein>
<name>A0A3M7P0Q6_BRAPC</name>
<reference evidence="1 2" key="1">
    <citation type="journal article" date="2018" name="Sci. Rep.">
        <title>Genomic signatures of local adaptation to the degree of environmental predictability in rotifers.</title>
        <authorList>
            <person name="Franch-Gras L."/>
            <person name="Hahn C."/>
            <person name="Garcia-Roger E.M."/>
            <person name="Carmona M.J."/>
            <person name="Serra M."/>
            <person name="Gomez A."/>
        </authorList>
    </citation>
    <scope>NUCLEOTIDE SEQUENCE [LARGE SCALE GENOMIC DNA]</scope>
    <source>
        <strain evidence="1">HYR1</strain>
    </source>
</reference>
<dbReference type="EMBL" id="REGN01014320">
    <property type="protein sequence ID" value="RMZ92768.1"/>
    <property type="molecule type" value="Genomic_DNA"/>
</dbReference>
<sequence length="260" mass="30541">MVGDKWHSINGGDKYGSVFYLKTGGPCFINIDKKFLLLYRKQSFIYASNEPLFNNKCVEILMGLVQKDYKISNKISLSFIKKLRTSIIRKFDYNCFREMISQGCPEARPHTTFLFFLWIKKERGKGEKRTIFRKISIQQSMLCYVVVFFQFWPPVKKAAGLNGVPCWPRPNFIQKFTKNKTKHSILIFRLVTSHLCNILKKVLIAYKDLMNLLNKTIDKLSSYKTTNVIIIHGRLMSERWHGWLQELSNTCQNAYHIFDI</sequence>
<accession>A0A3M7P0Q6</accession>
<comment type="caution">
    <text evidence="1">The sequence shown here is derived from an EMBL/GenBank/DDBJ whole genome shotgun (WGS) entry which is preliminary data.</text>
</comment>
<keyword evidence="2" id="KW-1185">Reference proteome</keyword>
<organism evidence="1 2">
    <name type="scientific">Brachionus plicatilis</name>
    <name type="common">Marine rotifer</name>
    <name type="synonym">Brachionus muelleri</name>
    <dbReference type="NCBI Taxonomy" id="10195"/>
    <lineage>
        <taxon>Eukaryota</taxon>
        <taxon>Metazoa</taxon>
        <taxon>Spiralia</taxon>
        <taxon>Gnathifera</taxon>
        <taxon>Rotifera</taxon>
        <taxon>Eurotatoria</taxon>
        <taxon>Monogononta</taxon>
        <taxon>Pseudotrocha</taxon>
        <taxon>Ploima</taxon>
        <taxon>Brachionidae</taxon>
        <taxon>Brachionus</taxon>
    </lineage>
</organism>
<evidence type="ECO:0000313" key="2">
    <source>
        <dbReference type="Proteomes" id="UP000276133"/>
    </source>
</evidence>